<feature type="transmembrane region" description="Helical" evidence="4">
    <location>
        <begin position="207"/>
        <end position="230"/>
    </location>
</feature>
<keyword evidence="2 4" id="KW-1133">Transmembrane helix</keyword>
<name>A0A2S6N6A7_RHOGL</name>
<feature type="domain" description="Major facilitator superfamily (MFS) profile" evidence="5">
    <location>
        <begin position="12"/>
        <end position="390"/>
    </location>
</feature>
<feature type="transmembrane region" description="Helical" evidence="4">
    <location>
        <begin position="41"/>
        <end position="62"/>
    </location>
</feature>
<evidence type="ECO:0000256" key="3">
    <source>
        <dbReference type="ARBA" id="ARBA00023136"/>
    </source>
</evidence>
<reference evidence="6 7" key="1">
    <citation type="journal article" date="2018" name="Arch. Microbiol.">
        <title>New insights into the metabolic potential of the phototrophic purple bacterium Rhodopila globiformis DSM 161(T) from its draft genome sequence and evidence for a vanadium-dependent nitrogenase.</title>
        <authorList>
            <person name="Imhoff J.F."/>
            <person name="Rahn T."/>
            <person name="Kunzel S."/>
            <person name="Neulinger S.C."/>
        </authorList>
    </citation>
    <scope>NUCLEOTIDE SEQUENCE [LARGE SCALE GENOMIC DNA]</scope>
    <source>
        <strain evidence="6 7">DSM 161</strain>
    </source>
</reference>
<dbReference type="Gene3D" id="1.20.1250.20">
    <property type="entry name" value="MFS general substrate transporter like domains"/>
    <property type="match status" value="2"/>
</dbReference>
<evidence type="ECO:0000256" key="2">
    <source>
        <dbReference type="ARBA" id="ARBA00022989"/>
    </source>
</evidence>
<dbReference type="GO" id="GO:0022857">
    <property type="term" value="F:transmembrane transporter activity"/>
    <property type="evidence" value="ECO:0007669"/>
    <property type="project" value="InterPro"/>
</dbReference>
<dbReference type="PROSITE" id="PS50850">
    <property type="entry name" value="MFS"/>
    <property type="match status" value="1"/>
</dbReference>
<organism evidence="6 7">
    <name type="scientific">Rhodopila globiformis</name>
    <name type="common">Rhodopseudomonas globiformis</name>
    <dbReference type="NCBI Taxonomy" id="1071"/>
    <lineage>
        <taxon>Bacteria</taxon>
        <taxon>Pseudomonadati</taxon>
        <taxon>Pseudomonadota</taxon>
        <taxon>Alphaproteobacteria</taxon>
        <taxon>Acetobacterales</taxon>
        <taxon>Acetobacteraceae</taxon>
        <taxon>Rhodopila</taxon>
    </lineage>
</organism>
<dbReference type="InterPro" id="IPR020846">
    <property type="entry name" value="MFS_dom"/>
</dbReference>
<keyword evidence="1 4" id="KW-0812">Transmembrane</keyword>
<evidence type="ECO:0000256" key="4">
    <source>
        <dbReference type="SAM" id="Phobius"/>
    </source>
</evidence>
<dbReference type="EMBL" id="NHRY01000216">
    <property type="protein sequence ID" value="PPQ30144.1"/>
    <property type="molecule type" value="Genomic_DNA"/>
</dbReference>
<feature type="transmembrane region" description="Helical" evidence="4">
    <location>
        <begin position="279"/>
        <end position="297"/>
    </location>
</feature>
<feature type="transmembrane region" description="Helical" evidence="4">
    <location>
        <begin position="250"/>
        <end position="270"/>
    </location>
</feature>
<dbReference type="AlphaFoldDB" id="A0A2S6N6A7"/>
<dbReference type="RefSeq" id="WP_104520549.1">
    <property type="nucleotide sequence ID" value="NZ_NHRY01000216.1"/>
</dbReference>
<comment type="caution">
    <text evidence="6">The sequence shown here is derived from an EMBL/GenBank/DDBJ whole genome shotgun (WGS) entry which is preliminary data.</text>
</comment>
<dbReference type="Pfam" id="PF07690">
    <property type="entry name" value="MFS_1"/>
    <property type="match status" value="1"/>
</dbReference>
<evidence type="ECO:0000256" key="1">
    <source>
        <dbReference type="ARBA" id="ARBA00022692"/>
    </source>
</evidence>
<evidence type="ECO:0000259" key="5">
    <source>
        <dbReference type="PROSITE" id="PS50850"/>
    </source>
</evidence>
<dbReference type="SUPFAM" id="SSF103473">
    <property type="entry name" value="MFS general substrate transporter"/>
    <property type="match status" value="1"/>
</dbReference>
<accession>A0A2S6N6A7</accession>
<dbReference type="InterPro" id="IPR036259">
    <property type="entry name" value="MFS_trans_sf"/>
</dbReference>
<dbReference type="GO" id="GO:0005886">
    <property type="term" value="C:plasma membrane"/>
    <property type="evidence" value="ECO:0007669"/>
    <property type="project" value="TreeGrafter"/>
</dbReference>
<dbReference type="PANTHER" id="PTHR43129:SF1">
    <property type="entry name" value="FOSMIDOMYCIN RESISTANCE PROTEIN"/>
    <property type="match status" value="1"/>
</dbReference>
<dbReference type="OrthoDB" id="8894129at2"/>
<feature type="transmembrane region" description="Helical" evidence="4">
    <location>
        <begin position="74"/>
        <end position="93"/>
    </location>
</feature>
<proteinExistence type="predicted"/>
<sequence length="404" mass="41732">MNPPPQRIELKSLALICAAHLVSHFYYLVLVPLFPMLKARLGIGFVELGLAITLFNVVSGLVQTPMGYAVDRFGARRVLVAGLTLGGLAYVSIGIFPVYAWILCASVLLGVANAVYHPADYAILGAVIEPARLGKAFSFHTFAGFAGSAIAPIVMLLAAQHFGYRTAIIAAGGLGLAVAVPLAFAGWLDRTAAQRAPGATHIPLKHLLTPTVIGLVGFFALLSLSSGALTNYSAVALVSVYGVSLSAANLALSAFLFSSAIGVLAGGVIADRTQRHGDVAALGFGAAAVLVLLVGTVALGTPLLVAAMGGAGFLSGMISPSRDMLVRAASPPGAFGRVFGIVTTGFNIGGTIGPLLGGWIMDHNLPRWVFFSSVLFMAMTSVMALASDWRSRRRTALLSANMAG</sequence>
<feature type="transmembrane region" description="Helical" evidence="4">
    <location>
        <begin position="334"/>
        <end position="356"/>
    </location>
</feature>
<dbReference type="InterPro" id="IPR011701">
    <property type="entry name" value="MFS"/>
</dbReference>
<evidence type="ECO:0000313" key="6">
    <source>
        <dbReference type="EMBL" id="PPQ30144.1"/>
    </source>
</evidence>
<feature type="transmembrane region" description="Helical" evidence="4">
    <location>
        <begin position="12"/>
        <end position="35"/>
    </location>
</feature>
<dbReference type="Proteomes" id="UP000239724">
    <property type="component" value="Unassembled WGS sequence"/>
</dbReference>
<dbReference type="PANTHER" id="PTHR43129">
    <property type="entry name" value="FOSMIDOMYCIN RESISTANCE PROTEIN"/>
    <property type="match status" value="1"/>
</dbReference>
<feature type="transmembrane region" description="Helical" evidence="4">
    <location>
        <begin position="137"/>
        <end position="158"/>
    </location>
</feature>
<keyword evidence="3 4" id="KW-0472">Membrane</keyword>
<evidence type="ECO:0000313" key="7">
    <source>
        <dbReference type="Proteomes" id="UP000239724"/>
    </source>
</evidence>
<keyword evidence="7" id="KW-1185">Reference proteome</keyword>
<gene>
    <name evidence="6" type="ORF">CCS01_19795</name>
</gene>
<feature type="transmembrane region" description="Helical" evidence="4">
    <location>
        <begin position="368"/>
        <end position="386"/>
    </location>
</feature>
<protein>
    <submittedName>
        <fullName evidence="6">MFS transporter</fullName>
    </submittedName>
</protein>
<feature type="transmembrane region" description="Helical" evidence="4">
    <location>
        <begin position="164"/>
        <end position="187"/>
    </location>
</feature>